<dbReference type="GO" id="GO:0004860">
    <property type="term" value="F:protein kinase inhibitor activity"/>
    <property type="evidence" value="ECO:0007669"/>
    <property type="project" value="UniProtKB-KW"/>
</dbReference>
<keyword evidence="2" id="KW-1185">Reference proteome</keyword>
<dbReference type="InterPro" id="IPR015064">
    <property type="entry name" value="Sda"/>
</dbReference>
<organism evidence="1 2">
    <name type="scientific">Cohnella soli</name>
    <dbReference type="NCBI Taxonomy" id="425005"/>
    <lineage>
        <taxon>Bacteria</taxon>
        <taxon>Bacillati</taxon>
        <taxon>Bacillota</taxon>
        <taxon>Bacilli</taxon>
        <taxon>Bacillales</taxon>
        <taxon>Paenibacillaceae</taxon>
        <taxon>Cohnella</taxon>
    </lineage>
</organism>
<accession>A0ABW0HL02</accession>
<dbReference type="EMBL" id="JBHSMI010000004">
    <property type="protein sequence ID" value="MFC5401638.1"/>
    <property type="molecule type" value="Genomic_DNA"/>
</dbReference>
<evidence type="ECO:0000313" key="2">
    <source>
        <dbReference type="Proteomes" id="UP001596113"/>
    </source>
</evidence>
<proteinExistence type="predicted"/>
<sequence>MNTLTNDQLLECYLTATTLMLDQDFIELLLIEIQKRDIEFPITPPAAFLPPSLTHESTSILHENALEMRC</sequence>
<dbReference type="Pfam" id="PF08970">
    <property type="entry name" value="Sda"/>
    <property type="match status" value="1"/>
</dbReference>
<dbReference type="SUPFAM" id="SSF100985">
    <property type="entry name" value="Sporulation inhibitor Sda"/>
    <property type="match status" value="1"/>
</dbReference>
<name>A0ABW0HL02_9BACL</name>
<keyword evidence="1" id="KW-0649">Protein kinase inhibitor</keyword>
<gene>
    <name evidence="1" type="ORF">ACFPOF_02735</name>
</gene>
<dbReference type="RefSeq" id="WP_378129388.1">
    <property type="nucleotide sequence ID" value="NZ_JBHSMI010000004.1"/>
</dbReference>
<reference evidence="2" key="1">
    <citation type="journal article" date="2019" name="Int. J. Syst. Evol. Microbiol.">
        <title>The Global Catalogue of Microorganisms (GCM) 10K type strain sequencing project: providing services to taxonomists for standard genome sequencing and annotation.</title>
        <authorList>
            <consortium name="The Broad Institute Genomics Platform"/>
            <consortium name="The Broad Institute Genome Sequencing Center for Infectious Disease"/>
            <person name="Wu L."/>
            <person name="Ma J."/>
        </authorList>
    </citation>
    <scope>NUCLEOTIDE SEQUENCE [LARGE SCALE GENOMIC DNA]</scope>
    <source>
        <strain evidence="2">CGMCC 1.18575</strain>
    </source>
</reference>
<evidence type="ECO:0000313" key="1">
    <source>
        <dbReference type="EMBL" id="MFC5401638.1"/>
    </source>
</evidence>
<protein>
    <submittedName>
        <fullName evidence="1">Sporulation histidine kinase inhibitor Sda</fullName>
    </submittedName>
</protein>
<dbReference type="InterPro" id="IPR036916">
    <property type="entry name" value="Sda_sf"/>
</dbReference>
<dbReference type="Gene3D" id="1.10.287.1100">
    <property type="entry name" value="Sporulation inhibitor A"/>
    <property type="match status" value="1"/>
</dbReference>
<comment type="caution">
    <text evidence="1">The sequence shown here is derived from an EMBL/GenBank/DDBJ whole genome shotgun (WGS) entry which is preliminary data.</text>
</comment>
<dbReference type="Proteomes" id="UP001596113">
    <property type="component" value="Unassembled WGS sequence"/>
</dbReference>